<dbReference type="Gene3D" id="1.10.10.10">
    <property type="entry name" value="Winged helix-like DNA-binding domain superfamily/Winged helix DNA-binding domain"/>
    <property type="match status" value="1"/>
</dbReference>
<dbReference type="NCBIfam" id="NF033516">
    <property type="entry name" value="transpos_IS3"/>
    <property type="match status" value="1"/>
</dbReference>
<comment type="caution">
    <text evidence="4">The sequence shown here is derived from an EMBL/GenBank/DDBJ whole genome shotgun (WGS) entry which is preliminary data.</text>
</comment>
<dbReference type="Pfam" id="PF01527">
    <property type="entry name" value="HTH_Tnp_1"/>
    <property type="match status" value="1"/>
</dbReference>
<name>A0ABW3M5T5_9PSEU</name>
<evidence type="ECO:0000259" key="3">
    <source>
        <dbReference type="PROSITE" id="PS50994"/>
    </source>
</evidence>
<sequence length="411" mass="46778">MENLILWENKTVSAPKKYPDELRERAVRLVFEIRRERGSSHGVIPEVAARLGIGDQSLRAWVKQAEIDDGDRPCTSTADAQRIAELERENRELRRSNEILKAASGFLRAGARPATTTLVEFIDGHKNEFGVEPICRELQVAPSTYYAALTRPESPRSVRDAELMREIRRVYEENYCVYGARKIWNQLNREGIEVARCTVERLMGRLGISGAVRGKTRRTTVADPSAQRAPDLVKRDFTAVAPNRLWVADFTYCATWAGTVYTAFVIDVYSRRIVGWRTATSMTTDLPLDALEMAIWARNDRLDNLVHHSDRGTQYTSIRYTERLIEAGAVCSVGTTGDSYDNALAESAIGLYKTELVRRKGPWKTVDELEIATLEWVDWYNHRRIHTSIGNVLRHDQRDRDAMPYAGRFPS</sequence>
<dbReference type="PANTHER" id="PTHR46889:SF5">
    <property type="entry name" value="INTEGRASE PROTEIN"/>
    <property type="match status" value="1"/>
</dbReference>
<evidence type="ECO:0000256" key="2">
    <source>
        <dbReference type="SAM" id="Coils"/>
    </source>
</evidence>
<dbReference type="PROSITE" id="PS50994">
    <property type="entry name" value="INTEGRASE"/>
    <property type="match status" value="1"/>
</dbReference>
<proteinExistence type="predicted"/>
<gene>
    <name evidence="4" type="ORF">ACFQ1S_04755</name>
</gene>
<dbReference type="SUPFAM" id="SSF53098">
    <property type="entry name" value="Ribonuclease H-like"/>
    <property type="match status" value="1"/>
</dbReference>
<dbReference type="InterPro" id="IPR009057">
    <property type="entry name" value="Homeodomain-like_sf"/>
</dbReference>
<dbReference type="Gene3D" id="3.30.420.10">
    <property type="entry name" value="Ribonuclease H-like superfamily/Ribonuclease H"/>
    <property type="match status" value="1"/>
</dbReference>
<reference evidence="5" key="1">
    <citation type="journal article" date="2019" name="Int. J. Syst. Evol. Microbiol.">
        <title>The Global Catalogue of Microorganisms (GCM) 10K type strain sequencing project: providing services to taxonomists for standard genome sequencing and annotation.</title>
        <authorList>
            <consortium name="The Broad Institute Genomics Platform"/>
            <consortium name="The Broad Institute Genome Sequencing Center for Infectious Disease"/>
            <person name="Wu L."/>
            <person name="Ma J."/>
        </authorList>
    </citation>
    <scope>NUCLEOTIDE SEQUENCE [LARGE SCALE GENOMIC DNA]</scope>
    <source>
        <strain evidence="5">JCM 31486</strain>
    </source>
</reference>
<evidence type="ECO:0000313" key="4">
    <source>
        <dbReference type="EMBL" id="MFD1044954.1"/>
    </source>
</evidence>
<dbReference type="Pfam" id="PF13276">
    <property type="entry name" value="HTH_21"/>
    <property type="match status" value="1"/>
</dbReference>
<dbReference type="InterPro" id="IPR050900">
    <property type="entry name" value="Transposase_IS3/IS150/IS904"/>
</dbReference>
<dbReference type="Proteomes" id="UP001597045">
    <property type="component" value="Unassembled WGS sequence"/>
</dbReference>
<comment type="function">
    <text evidence="1">Involved in the transposition of the insertion sequence.</text>
</comment>
<accession>A0ABW3M5T5</accession>
<dbReference type="InterPro" id="IPR048020">
    <property type="entry name" value="Transpos_IS3"/>
</dbReference>
<dbReference type="InterPro" id="IPR001584">
    <property type="entry name" value="Integrase_cat-core"/>
</dbReference>
<dbReference type="InterPro" id="IPR025948">
    <property type="entry name" value="HTH-like_dom"/>
</dbReference>
<organism evidence="4 5">
    <name type="scientific">Kibdelosporangium lantanae</name>
    <dbReference type="NCBI Taxonomy" id="1497396"/>
    <lineage>
        <taxon>Bacteria</taxon>
        <taxon>Bacillati</taxon>
        <taxon>Actinomycetota</taxon>
        <taxon>Actinomycetes</taxon>
        <taxon>Pseudonocardiales</taxon>
        <taxon>Pseudonocardiaceae</taxon>
        <taxon>Kibdelosporangium</taxon>
    </lineage>
</organism>
<dbReference type="InterPro" id="IPR012337">
    <property type="entry name" value="RNaseH-like_sf"/>
</dbReference>
<keyword evidence="5" id="KW-1185">Reference proteome</keyword>
<dbReference type="InterPro" id="IPR002514">
    <property type="entry name" value="Transposase_8"/>
</dbReference>
<dbReference type="InterPro" id="IPR036397">
    <property type="entry name" value="RNaseH_sf"/>
</dbReference>
<dbReference type="PANTHER" id="PTHR46889">
    <property type="entry name" value="TRANSPOSASE INSF FOR INSERTION SEQUENCE IS3B-RELATED"/>
    <property type="match status" value="1"/>
</dbReference>
<protein>
    <submittedName>
        <fullName evidence="4">IS3 family transposase</fullName>
    </submittedName>
</protein>
<dbReference type="SUPFAM" id="SSF46689">
    <property type="entry name" value="Homeodomain-like"/>
    <property type="match status" value="1"/>
</dbReference>
<feature type="coiled-coil region" evidence="2">
    <location>
        <begin position="76"/>
        <end position="103"/>
    </location>
</feature>
<dbReference type="Pfam" id="PF00665">
    <property type="entry name" value="rve"/>
    <property type="match status" value="1"/>
</dbReference>
<dbReference type="EMBL" id="JBHTIS010000169">
    <property type="protein sequence ID" value="MFD1044954.1"/>
    <property type="molecule type" value="Genomic_DNA"/>
</dbReference>
<keyword evidence="2" id="KW-0175">Coiled coil</keyword>
<evidence type="ECO:0000256" key="1">
    <source>
        <dbReference type="ARBA" id="ARBA00002286"/>
    </source>
</evidence>
<dbReference type="InterPro" id="IPR036388">
    <property type="entry name" value="WH-like_DNA-bd_sf"/>
</dbReference>
<feature type="domain" description="Integrase catalytic" evidence="3">
    <location>
        <begin position="238"/>
        <end position="411"/>
    </location>
</feature>
<dbReference type="Pfam" id="PF13333">
    <property type="entry name" value="rve_2"/>
    <property type="match status" value="1"/>
</dbReference>
<evidence type="ECO:0000313" key="5">
    <source>
        <dbReference type="Proteomes" id="UP001597045"/>
    </source>
</evidence>